<keyword evidence="13" id="KW-1185">Reference proteome</keyword>
<evidence type="ECO:0000256" key="4">
    <source>
        <dbReference type="ARBA" id="ARBA00022692"/>
    </source>
</evidence>
<name>A0AAV8RFC8_ENSVE</name>
<keyword evidence="5" id="KW-0256">Endoplasmic reticulum</keyword>
<sequence>MLATTLWVIYMIWFKLESSYMKEKDNFGIYYVVFPCAILAFAVHPSTTHNLKHQEGIGLVDKHGLPLSEWSTDVNLSSDEMSQFAKVMESLIKRAIKAETEAATEKEKVKLGLEENKRKTLQIQDMTLKVEEMEKFALGTNTLLNEMRQKVADMVEETSRQRQRAAENEQELHRVKQDFDSLRSFVSSLIRVRESLMSSERQFQTVGKLLDSASGWHSTVLAFNFPYATMKFQSEHNDGSGKFRCNF</sequence>
<gene>
    <name evidence="12" type="ORF">OPV22_008701</name>
</gene>
<keyword evidence="8 11" id="KW-1133">Transmembrane helix</keyword>
<feature type="transmembrane region" description="Helical" evidence="11">
    <location>
        <begin position="27"/>
        <end position="44"/>
    </location>
</feature>
<evidence type="ECO:0000313" key="13">
    <source>
        <dbReference type="Proteomes" id="UP001222027"/>
    </source>
</evidence>
<dbReference type="GO" id="GO:0016192">
    <property type="term" value="P:vesicle-mediated transport"/>
    <property type="evidence" value="ECO:0007669"/>
    <property type="project" value="UniProtKB-KW"/>
</dbReference>
<comment type="similarity">
    <text evidence="2">Belongs to the ERD2 family.</text>
</comment>
<evidence type="ECO:0000256" key="9">
    <source>
        <dbReference type="ARBA" id="ARBA00023136"/>
    </source>
</evidence>
<evidence type="ECO:0000256" key="2">
    <source>
        <dbReference type="ARBA" id="ARBA00010120"/>
    </source>
</evidence>
<evidence type="ECO:0000256" key="5">
    <source>
        <dbReference type="ARBA" id="ARBA00022824"/>
    </source>
</evidence>
<dbReference type="GO" id="GO:0006621">
    <property type="term" value="P:protein retention in ER lumen"/>
    <property type="evidence" value="ECO:0007669"/>
    <property type="project" value="InterPro"/>
</dbReference>
<dbReference type="GO" id="GO:0046923">
    <property type="term" value="F:ER retention sequence binding"/>
    <property type="evidence" value="ECO:0007669"/>
    <property type="project" value="InterPro"/>
</dbReference>
<evidence type="ECO:0000256" key="1">
    <source>
        <dbReference type="ARBA" id="ARBA00004477"/>
    </source>
</evidence>
<accession>A0AAV8RFC8</accession>
<keyword evidence="7" id="KW-0653">Protein transport</keyword>
<evidence type="ECO:0000256" key="7">
    <source>
        <dbReference type="ARBA" id="ARBA00022927"/>
    </source>
</evidence>
<dbReference type="EMBL" id="JAQQAF010000003">
    <property type="protein sequence ID" value="KAJ8498149.1"/>
    <property type="molecule type" value="Genomic_DNA"/>
</dbReference>
<organism evidence="12 13">
    <name type="scientific">Ensete ventricosum</name>
    <name type="common">Abyssinian banana</name>
    <name type="synonym">Musa ensete</name>
    <dbReference type="NCBI Taxonomy" id="4639"/>
    <lineage>
        <taxon>Eukaryota</taxon>
        <taxon>Viridiplantae</taxon>
        <taxon>Streptophyta</taxon>
        <taxon>Embryophyta</taxon>
        <taxon>Tracheophyta</taxon>
        <taxon>Spermatophyta</taxon>
        <taxon>Magnoliopsida</taxon>
        <taxon>Liliopsida</taxon>
        <taxon>Zingiberales</taxon>
        <taxon>Musaceae</taxon>
        <taxon>Ensete</taxon>
    </lineage>
</organism>
<evidence type="ECO:0000313" key="12">
    <source>
        <dbReference type="EMBL" id="KAJ8498149.1"/>
    </source>
</evidence>
<dbReference type="InterPro" id="IPR000133">
    <property type="entry name" value="ER_ret_rcpt"/>
</dbReference>
<keyword evidence="9 11" id="KW-0472">Membrane</keyword>
<reference evidence="12 13" key="1">
    <citation type="submission" date="2022-12" db="EMBL/GenBank/DDBJ databases">
        <title>Chromosome-scale assembly of the Ensete ventricosum genome.</title>
        <authorList>
            <person name="Dussert Y."/>
            <person name="Stocks J."/>
            <person name="Wendawek A."/>
            <person name="Woldeyes F."/>
            <person name="Nichols R.A."/>
            <person name="Borrell J.S."/>
        </authorList>
    </citation>
    <scope>NUCLEOTIDE SEQUENCE [LARGE SCALE GENOMIC DNA]</scope>
    <source>
        <strain evidence="13">cv. Maze</strain>
        <tissue evidence="12">Seeds</tissue>
    </source>
</reference>
<comment type="caution">
    <text evidence="12">The sequence shown here is derived from an EMBL/GenBank/DDBJ whole genome shotgun (WGS) entry which is preliminary data.</text>
</comment>
<keyword evidence="4 11" id="KW-0812">Transmembrane</keyword>
<dbReference type="PANTHER" id="PTHR10585">
    <property type="entry name" value="ER LUMEN PROTEIN RETAINING RECEPTOR"/>
    <property type="match status" value="1"/>
</dbReference>
<dbReference type="GO" id="GO:0015031">
    <property type="term" value="P:protein transport"/>
    <property type="evidence" value="ECO:0007669"/>
    <property type="project" value="UniProtKB-KW"/>
</dbReference>
<keyword evidence="3" id="KW-0813">Transport</keyword>
<evidence type="ECO:0000256" key="3">
    <source>
        <dbReference type="ARBA" id="ARBA00022448"/>
    </source>
</evidence>
<evidence type="ECO:0000256" key="8">
    <source>
        <dbReference type="ARBA" id="ARBA00022989"/>
    </source>
</evidence>
<dbReference type="GO" id="GO:0005789">
    <property type="term" value="C:endoplasmic reticulum membrane"/>
    <property type="evidence" value="ECO:0007669"/>
    <property type="project" value="UniProtKB-SubCell"/>
</dbReference>
<comment type="subcellular location">
    <subcellularLocation>
        <location evidence="1">Endoplasmic reticulum membrane</location>
        <topology evidence="1">Multi-pass membrane protein</topology>
    </subcellularLocation>
</comment>
<protein>
    <submittedName>
        <fullName evidence="12">Uncharacterized protein</fullName>
    </submittedName>
</protein>
<dbReference type="Pfam" id="PF00810">
    <property type="entry name" value="ER_lumen_recept"/>
    <property type="match status" value="1"/>
</dbReference>
<keyword evidence="10" id="KW-0675">Receptor</keyword>
<dbReference type="Proteomes" id="UP001222027">
    <property type="component" value="Unassembled WGS sequence"/>
</dbReference>
<proteinExistence type="inferred from homology"/>
<evidence type="ECO:0000256" key="6">
    <source>
        <dbReference type="ARBA" id="ARBA00022892"/>
    </source>
</evidence>
<evidence type="ECO:0000256" key="10">
    <source>
        <dbReference type="ARBA" id="ARBA00023170"/>
    </source>
</evidence>
<keyword evidence="6" id="KW-0931">ER-Golgi transport</keyword>
<dbReference type="AlphaFoldDB" id="A0AAV8RFC8"/>
<evidence type="ECO:0000256" key="11">
    <source>
        <dbReference type="SAM" id="Phobius"/>
    </source>
</evidence>